<evidence type="ECO:0000313" key="5">
    <source>
        <dbReference type="EMBL" id="KAK4496657.1"/>
    </source>
</evidence>
<accession>A0ABR0E5G3</accession>
<evidence type="ECO:0000256" key="3">
    <source>
        <dbReference type="ARBA" id="ARBA00022723"/>
    </source>
</evidence>
<dbReference type="InterPro" id="IPR002403">
    <property type="entry name" value="Cyt_P450_E_grp-IV"/>
</dbReference>
<protein>
    <recommendedName>
        <fullName evidence="7">Cytochrome P450</fullName>
    </recommendedName>
</protein>
<keyword evidence="6" id="KW-1185">Reference proteome</keyword>
<organism evidence="5 6">
    <name type="scientific">Zasmidium cellare</name>
    <name type="common">Wine cellar mold</name>
    <name type="synonym">Racodium cellare</name>
    <dbReference type="NCBI Taxonomy" id="395010"/>
    <lineage>
        <taxon>Eukaryota</taxon>
        <taxon>Fungi</taxon>
        <taxon>Dikarya</taxon>
        <taxon>Ascomycota</taxon>
        <taxon>Pezizomycotina</taxon>
        <taxon>Dothideomycetes</taxon>
        <taxon>Dothideomycetidae</taxon>
        <taxon>Mycosphaerellales</taxon>
        <taxon>Mycosphaerellaceae</taxon>
        <taxon>Zasmidium</taxon>
    </lineage>
</organism>
<keyword evidence="3" id="KW-0479">Metal-binding</keyword>
<dbReference type="Gene3D" id="1.10.630.10">
    <property type="entry name" value="Cytochrome P450"/>
    <property type="match status" value="1"/>
</dbReference>
<comment type="caution">
    <text evidence="5">The sequence shown here is derived from an EMBL/GenBank/DDBJ whole genome shotgun (WGS) entry which is preliminary data.</text>
</comment>
<reference evidence="5 6" key="1">
    <citation type="journal article" date="2023" name="G3 (Bethesda)">
        <title>A chromosome-level genome assembly of Zasmidium syzygii isolated from banana leaves.</title>
        <authorList>
            <person name="van Westerhoven A.C."/>
            <person name="Mehrabi R."/>
            <person name="Talebi R."/>
            <person name="Steentjes M.B.F."/>
            <person name="Corcolon B."/>
            <person name="Chong P.A."/>
            <person name="Kema G.H.J."/>
            <person name="Seidl M.F."/>
        </authorList>
    </citation>
    <scope>NUCLEOTIDE SEQUENCE [LARGE SCALE GENOMIC DNA]</scope>
    <source>
        <strain evidence="5 6">P124</strain>
    </source>
</reference>
<evidence type="ECO:0000256" key="4">
    <source>
        <dbReference type="ARBA" id="ARBA00023004"/>
    </source>
</evidence>
<comment type="similarity">
    <text evidence="2">Belongs to the cytochrome P450 family.</text>
</comment>
<dbReference type="InterPro" id="IPR036396">
    <property type="entry name" value="Cyt_P450_sf"/>
</dbReference>
<dbReference type="InterPro" id="IPR001128">
    <property type="entry name" value="Cyt_P450"/>
</dbReference>
<evidence type="ECO:0000256" key="1">
    <source>
        <dbReference type="ARBA" id="ARBA00001971"/>
    </source>
</evidence>
<proteinExistence type="inferred from homology"/>
<gene>
    <name evidence="5" type="ORF">PRZ48_012639</name>
</gene>
<sequence>MISQLFSKSSMQNSLSFAVQAQQIVHGRLLPLLQRTANKPTAEGLDVYSLWQGFAMDTISAYYLGLANSTNFIENAEERETFRKHFLMRTPYAAYMHELPWLMHKLSKMGLHVIPRAYHLAGHALESTVRQWYLKTTEFIKCNPKKLPEDQGNEPLAFRTILSGYDKQSRLESSELGEHVLKNPEPHLLAELMDNLTAAYDTTGITMTYISWQLSKDEEVQNRLRNQLRSLEKPLIIADNDEHRDVPEAKILDSLPLLHAIIMETLRLHCPVLGGQPRIVCKTGVTIGRCPNIPLGTRVAASAYVLHRNSTVFPRPEEWLPERWLDQNPAKLKEMENWFWAFSSGGRMCTGRSFALAELKLLVAAVYTNFQTEIVCDDGIEQMDGHTVGPRASSLWLRFSKAA</sequence>
<comment type="cofactor">
    <cofactor evidence="1">
        <name>heme</name>
        <dbReference type="ChEBI" id="CHEBI:30413"/>
    </cofactor>
</comment>
<keyword evidence="4" id="KW-0408">Iron</keyword>
<dbReference type="PRINTS" id="PR00385">
    <property type="entry name" value="P450"/>
</dbReference>
<evidence type="ECO:0008006" key="7">
    <source>
        <dbReference type="Google" id="ProtNLM"/>
    </source>
</evidence>
<dbReference type="Proteomes" id="UP001305779">
    <property type="component" value="Unassembled WGS sequence"/>
</dbReference>
<dbReference type="SUPFAM" id="SSF48264">
    <property type="entry name" value="Cytochrome P450"/>
    <property type="match status" value="1"/>
</dbReference>
<name>A0ABR0E5G3_ZASCE</name>
<evidence type="ECO:0000313" key="6">
    <source>
        <dbReference type="Proteomes" id="UP001305779"/>
    </source>
</evidence>
<dbReference type="EMBL" id="JAXOVC010000010">
    <property type="protein sequence ID" value="KAK4496657.1"/>
    <property type="molecule type" value="Genomic_DNA"/>
</dbReference>
<evidence type="ECO:0000256" key="2">
    <source>
        <dbReference type="ARBA" id="ARBA00010617"/>
    </source>
</evidence>
<dbReference type="PRINTS" id="PR00465">
    <property type="entry name" value="EP450IV"/>
</dbReference>
<dbReference type="InterPro" id="IPR050121">
    <property type="entry name" value="Cytochrome_P450_monoxygenase"/>
</dbReference>
<dbReference type="PANTHER" id="PTHR24305:SF166">
    <property type="entry name" value="CYTOCHROME P450 12A4, MITOCHONDRIAL-RELATED"/>
    <property type="match status" value="1"/>
</dbReference>
<dbReference type="PANTHER" id="PTHR24305">
    <property type="entry name" value="CYTOCHROME P450"/>
    <property type="match status" value="1"/>
</dbReference>
<dbReference type="Pfam" id="PF00067">
    <property type="entry name" value="p450"/>
    <property type="match status" value="1"/>
</dbReference>